<evidence type="ECO:0000313" key="1">
    <source>
        <dbReference type="EMBL" id="MBJ8341467.1"/>
    </source>
</evidence>
<name>A0A934NUJ4_9NOCA</name>
<accession>A0A934NUJ4</accession>
<sequence>MRLTDFHELVHGEFGVARGDSILTDHVLASIAGRTPLRAIDDGVDPREVWRALCAEFDVPRSRW</sequence>
<dbReference type="Proteomes" id="UP000655868">
    <property type="component" value="Unassembled WGS sequence"/>
</dbReference>
<dbReference type="RefSeq" id="WP_199706358.1">
    <property type="nucleotide sequence ID" value="NZ_JAEMNV010000007.1"/>
</dbReference>
<evidence type="ECO:0000313" key="2">
    <source>
        <dbReference type="Proteomes" id="UP000655868"/>
    </source>
</evidence>
<dbReference type="Pfam" id="PF11248">
    <property type="entry name" value="DUF3046"/>
    <property type="match status" value="1"/>
</dbReference>
<comment type="caution">
    <text evidence="1">The sequence shown here is derived from an EMBL/GenBank/DDBJ whole genome shotgun (WGS) entry which is preliminary data.</text>
</comment>
<dbReference type="EMBL" id="JAEMNV010000007">
    <property type="protein sequence ID" value="MBJ8341467.1"/>
    <property type="molecule type" value="Genomic_DNA"/>
</dbReference>
<proteinExistence type="predicted"/>
<reference evidence="1" key="1">
    <citation type="submission" date="2020-12" db="EMBL/GenBank/DDBJ databases">
        <title>Antrihabitans popcorni sp. nov. and Antrihabitans auranticaus sp. nov., isolated from a larva cave.</title>
        <authorList>
            <person name="Lee S.D."/>
            <person name="Kim I.S."/>
        </authorList>
    </citation>
    <scope>NUCLEOTIDE SEQUENCE</scope>
    <source>
        <strain evidence="1">YC3-6</strain>
    </source>
</reference>
<organism evidence="1 2">
    <name type="scientific">Antrihabitans stalagmiti</name>
    <dbReference type="NCBI Taxonomy" id="2799499"/>
    <lineage>
        <taxon>Bacteria</taxon>
        <taxon>Bacillati</taxon>
        <taxon>Actinomycetota</taxon>
        <taxon>Actinomycetes</taxon>
        <taxon>Mycobacteriales</taxon>
        <taxon>Nocardiaceae</taxon>
        <taxon>Antrihabitans</taxon>
    </lineage>
</organism>
<gene>
    <name evidence="1" type="ORF">JGU71_21495</name>
</gene>
<dbReference type="AlphaFoldDB" id="A0A934NUJ4"/>
<dbReference type="InterPro" id="IPR021408">
    <property type="entry name" value="DUF3046"/>
</dbReference>
<protein>
    <submittedName>
        <fullName evidence="1">DUF3046 domain-containing protein</fullName>
    </submittedName>
</protein>
<keyword evidence="2" id="KW-1185">Reference proteome</keyword>